<sequence length="303" mass="35166">MSTFLTGKALEKEIDKIIWDAEEILLIVSPYIKLDTHFKELFEKHSHNHNLKIVLVFGKNEKKVSKSLSKQDFEFFKQFPDISIIHAPQLHGKYYGNEKKGVITSINLYDYSFTNENIEFGVFTEQSNIGSFKLRSNNVDNDAFNKCMDVADEGQVVFINRPLYRTDKGLFTSSSTYIKSETLLDETEHYYGFFKKARTTKKLSDFPDELDIDSNDYKRPERKSKKEIAKVESLPKFIKKDTKKGFCIRTGEEIAFNPERPFCYKAYKSWAAFENYEFPEKYCHKTGEASNGKTSMANPILQA</sequence>
<gene>
    <name evidence="1" type="ORF">DFQ09_103328</name>
</gene>
<accession>A0A3D9N4P1</accession>
<reference evidence="1 2" key="1">
    <citation type="submission" date="2018-07" db="EMBL/GenBank/DDBJ databases">
        <title>Genomic Encyclopedia of Type Strains, Phase III (KMG-III): the genomes of soil and plant-associated and newly described type strains.</title>
        <authorList>
            <person name="Whitman W."/>
        </authorList>
    </citation>
    <scope>NUCLEOTIDE SEQUENCE [LARGE SCALE GENOMIC DNA]</scope>
    <source>
        <strain evidence="1 2">CECT 7948</strain>
    </source>
</reference>
<dbReference type="OrthoDB" id="5500241at2"/>
<dbReference type="AlphaFoldDB" id="A0A3D9N4P1"/>
<evidence type="ECO:0000313" key="2">
    <source>
        <dbReference type="Proteomes" id="UP000256919"/>
    </source>
</evidence>
<dbReference type="Proteomes" id="UP000256919">
    <property type="component" value="Unassembled WGS sequence"/>
</dbReference>
<organism evidence="1 2">
    <name type="scientific">Winogradskyella pacifica</name>
    <dbReference type="NCBI Taxonomy" id="664642"/>
    <lineage>
        <taxon>Bacteria</taxon>
        <taxon>Pseudomonadati</taxon>
        <taxon>Bacteroidota</taxon>
        <taxon>Flavobacteriia</taxon>
        <taxon>Flavobacteriales</taxon>
        <taxon>Flavobacteriaceae</taxon>
        <taxon>Winogradskyella</taxon>
    </lineage>
</organism>
<dbReference type="EMBL" id="QREI01000003">
    <property type="protein sequence ID" value="REE25021.1"/>
    <property type="molecule type" value="Genomic_DNA"/>
</dbReference>
<dbReference type="CDD" id="cd09176">
    <property type="entry name" value="PLDc_unchar6"/>
    <property type="match status" value="1"/>
</dbReference>
<proteinExistence type="predicted"/>
<keyword evidence="2" id="KW-1185">Reference proteome</keyword>
<comment type="caution">
    <text evidence="1">The sequence shown here is derived from an EMBL/GenBank/DDBJ whole genome shotgun (WGS) entry which is preliminary data.</text>
</comment>
<dbReference type="RefSeq" id="WP_115809452.1">
    <property type="nucleotide sequence ID" value="NZ_QREI01000003.1"/>
</dbReference>
<evidence type="ECO:0008006" key="3">
    <source>
        <dbReference type="Google" id="ProtNLM"/>
    </source>
</evidence>
<protein>
    <recommendedName>
        <fullName evidence="3">Phospholipase D-like protein</fullName>
    </recommendedName>
</protein>
<dbReference type="InterPro" id="IPR059166">
    <property type="entry name" value="PLD-like_cat"/>
</dbReference>
<evidence type="ECO:0000313" key="1">
    <source>
        <dbReference type="EMBL" id="REE25021.1"/>
    </source>
</evidence>
<name>A0A3D9N4P1_9FLAO</name>